<accession>A0ABQ6M4R9</accession>
<evidence type="ECO:0000256" key="1">
    <source>
        <dbReference type="SAM" id="MobiDB-lite"/>
    </source>
</evidence>
<sequence length="182" mass="19478">MFSPSPSALPPPQHFPPPQSFSPSPLASALAPSDFFASRASARLSLGVRIKRGKARHARTLTTRPAPPPPTKPRKLPGLPDDVHGVISTFLPSPSILSLVLALGKAEGRPDSPLRLLGERRAAHLRSGFVAVADSVKLAWARLSEAPACAHHYSQPLSTLLVRNKHGLPVRVQVADPRSPYN</sequence>
<organism evidence="2 3">
    <name type="scientific">Tetraparma gracilis</name>
    <dbReference type="NCBI Taxonomy" id="2962635"/>
    <lineage>
        <taxon>Eukaryota</taxon>
        <taxon>Sar</taxon>
        <taxon>Stramenopiles</taxon>
        <taxon>Ochrophyta</taxon>
        <taxon>Bolidophyceae</taxon>
        <taxon>Parmales</taxon>
        <taxon>Triparmaceae</taxon>
        <taxon>Tetraparma</taxon>
    </lineage>
</organism>
<reference evidence="2 3" key="1">
    <citation type="journal article" date="2023" name="Commun. Biol.">
        <title>Genome analysis of Parmales, the sister group of diatoms, reveals the evolutionary specialization of diatoms from phago-mixotrophs to photoautotrophs.</title>
        <authorList>
            <person name="Ban H."/>
            <person name="Sato S."/>
            <person name="Yoshikawa S."/>
            <person name="Yamada K."/>
            <person name="Nakamura Y."/>
            <person name="Ichinomiya M."/>
            <person name="Sato N."/>
            <person name="Blanc-Mathieu R."/>
            <person name="Endo H."/>
            <person name="Kuwata A."/>
            <person name="Ogata H."/>
        </authorList>
    </citation>
    <scope>NUCLEOTIDE SEQUENCE [LARGE SCALE GENOMIC DNA]</scope>
</reference>
<dbReference type="Proteomes" id="UP001165060">
    <property type="component" value="Unassembled WGS sequence"/>
</dbReference>
<feature type="region of interest" description="Disordered" evidence="1">
    <location>
        <begin position="48"/>
        <end position="77"/>
    </location>
</feature>
<gene>
    <name evidence="2" type="ORF">TeGR_g12128</name>
</gene>
<feature type="region of interest" description="Disordered" evidence="1">
    <location>
        <begin position="1"/>
        <end position="28"/>
    </location>
</feature>
<evidence type="ECO:0000313" key="3">
    <source>
        <dbReference type="Proteomes" id="UP001165060"/>
    </source>
</evidence>
<feature type="compositionally biased region" description="Basic residues" evidence="1">
    <location>
        <begin position="49"/>
        <end position="59"/>
    </location>
</feature>
<name>A0ABQ6M4R9_9STRA</name>
<keyword evidence="3" id="KW-1185">Reference proteome</keyword>
<evidence type="ECO:0000313" key="2">
    <source>
        <dbReference type="EMBL" id="GMI19400.1"/>
    </source>
</evidence>
<feature type="non-terminal residue" evidence="2">
    <location>
        <position position="182"/>
    </location>
</feature>
<feature type="compositionally biased region" description="Pro residues" evidence="1">
    <location>
        <begin position="7"/>
        <end position="20"/>
    </location>
</feature>
<proteinExistence type="predicted"/>
<dbReference type="EMBL" id="BRYB01005020">
    <property type="protein sequence ID" value="GMI19400.1"/>
    <property type="molecule type" value="Genomic_DNA"/>
</dbReference>
<comment type="caution">
    <text evidence="2">The sequence shown here is derived from an EMBL/GenBank/DDBJ whole genome shotgun (WGS) entry which is preliminary data.</text>
</comment>
<protein>
    <submittedName>
        <fullName evidence="2">Uncharacterized protein</fullName>
    </submittedName>
</protein>